<protein>
    <submittedName>
        <fullName evidence="1">Uncharacterized protein</fullName>
    </submittedName>
</protein>
<dbReference type="Pfam" id="PF03786">
    <property type="entry name" value="UxuA"/>
    <property type="match status" value="1"/>
</dbReference>
<dbReference type="InterPro" id="IPR004628">
    <property type="entry name" value="Man_deHydtase"/>
</dbReference>
<accession>W7BQY9</accession>
<proteinExistence type="predicted"/>
<sequence length="69" mass="8093">MFDRMDLVNLNRMKQSYHIQQGISATHDANVGDVWVELPIESFKHNIESDFFLKTIESVIMHEEIEISD</sequence>
<name>W7BQY9_9LIST</name>
<evidence type="ECO:0000313" key="1">
    <source>
        <dbReference type="EMBL" id="EUJ25641.1"/>
    </source>
</evidence>
<gene>
    <name evidence="1" type="ORF">PCORN_16530</name>
</gene>
<evidence type="ECO:0000313" key="2">
    <source>
        <dbReference type="Proteomes" id="UP000019254"/>
    </source>
</evidence>
<dbReference type="Proteomes" id="UP000019254">
    <property type="component" value="Unassembled WGS sequence"/>
</dbReference>
<dbReference type="GO" id="GO:0008927">
    <property type="term" value="F:mannonate dehydratase activity"/>
    <property type="evidence" value="ECO:0007669"/>
    <property type="project" value="InterPro"/>
</dbReference>
<comment type="caution">
    <text evidence="1">The sequence shown here is derived from an EMBL/GenBank/DDBJ whole genome shotgun (WGS) entry which is preliminary data.</text>
</comment>
<dbReference type="GO" id="GO:0006064">
    <property type="term" value="P:glucuronate catabolic process"/>
    <property type="evidence" value="ECO:0007669"/>
    <property type="project" value="InterPro"/>
</dbReference>
<keyword evidence="2" id="KW-1185">Reference proteome</keyword>
<dbReference type="AlphaFoldDB" id="W7BQY9"/>
<reference evidence="1 2" key="1">
    <citation type="journal article" date="2014" name="Int. J. Syst. Evol. Microbiol.">
        <title>Listeria floridensis sp. nov., Listeria aquatica sp. nov., Listeria cornellensis sp. nov., Listeria riparia sp. nov. and Listeria grandensis sp. nov., from agricultural and natural environments.</title>
        <authorList>
            <person name="den Bakker H.C."/>
            <person name="Warchocki S."/>
            <person name="Wright E.M."/>
            <person name="Allred A.F."/>
            <person name="Ahlstrom C."/>
            <person name="Manuel C.S."/>
            <person name="Stasiewicz M.J."/>
            <person name="Burrell A."/>
            <person name="Roof S."/>
            <person name="Strawn L."/>
            <person name="Fortes E.D."/>
            <person name="Nightingale K.K."/>
            <person name="Kephart D."/>
            <person name="Wiedmann M."/>
        </authorList>
    </citation>
    <scope>NUCLEOTIDE SEQUENCE [LARGE SCALE GENOMIC DNA]</scope>
    <source>
        <strain evidence="2">FSL F6-969</strain>
    </source>
</reference>
<organism evidence="1 2">
    <name type="scientific">Listeria cornellensis FSL F6-0969</name>
    <dbReference type="NCBI Taxonomy" id="1265820"/>
    <lineage>
        <taxon>Bacteria</taxon>
        <taxon>Bacillati</taxon>
        <taxon>Bacillota</taxon>
        <taxon>Bacilli</taxon>
        <taxon>Bacillales</taxon>
        <taxon>Listeriaceae</taxon>
        <taxon>Listeria</taxon>
    </lineage>
</organism>
<dbReference type="EMBL" id="AODE01000038">
    <property type="protein sequence ID" value="EUJ25641.1"/>
    <property type="molecule type" value="Genomic_DNA"/>
</dbReference>